<name>A0A1G8AN61_PSEOR</name>
<organism evidence="3 4">
    <name type="scientific">Pseudonocardia oroxyli</name>
    <dbReference type="NCBI Taxonomy" id="366584"/>
    <lineage>
        <taxon>Bacteria</taxon>
        <taxon>Bacillati</taxon>
        <taxon>Actinomycetota</taxon>
        <taxon>Actinomycetes</taxon>
        <taxon>Pseudonocardiales</taxon>
        <taxon>Pseudonocardiaceae</taxon>
        <taxon>Pseudonocardia</taxon>
    </lineage>
</organism>
<keyword evidence="1" id="KW-0560">Oxidoreductase</keyword>
<dbReference type="GO" id="GO:0016491">
    <property type="term" value="F:oxidoreductase activity"/>
    <property type="evidence" value="ECO:0007669"/>
    <property type="project" value="UniProtKB-KW"/>
</dbReference>
<protein>
    <recommendedName>
        <fullName evidence="2">Fe2OG dioxygenase domain-containing protein</fullName>
    </recommendedName>
</protein>
<dbReference type="PROSITE" id="PS51471">
    <property type="entry name" value="FE2OG_OXY"/>
    <property type="match status" value="1"/>
</dbReference>
<dbReference type="EMBL" id="FNBE01000020">
    <property type="protein sequence ID" value="SDH22329.1"/>
    <property type="molecule type" value="Genomic_DNA"/>
</dbReference>
<sequence>MDLRTLDTEGIARIPALLTPGECAETAALFDDDDRFRSTVVMARHAFGEGSYRYFADPLPDLVQKLREELYPPLARVANDWAARLGEPGHPETLAELRAWCAQAGQTRPTPLLLRYGPGGHNRLHQDVYGDRTFPLQVSVLLDRPDVDFTGGESVFTEQVPRQQSRAIVERPGHGDALVFPVRYRPVRGARGVHRRQLRHGVSAVRSGRRHVLGIIFHDAP</sequence>
<gene>
    <name evidence="3" type="ORF">SAMN05216377_12099</name>
</gene>
<dbReference type="Proteomes" id="UP000198967">
    <property type="component" value="Unassembled WGS sequence"/>
</dbReference>
<comment type="similarity">
    <text evidence="1">Belongs to the iron/ascorbate-dependent oxidoreductase family.</text>
</comment>
<accession>A0A1G8AN61</accession>
<dbReference type="STRING" id="366584.SAMN05216377_12099"/>
<dbReference type="InterPro" id="IPR018655">
    <property type="entry name" value="DUF2086"/>
</dbReference>
<evidence type="ECO:0000313" key="4">
    <source>
        <dbReference type="Proteomes" id="UP000198967"/>
    </source>
</evidence>
<dbReference type="InterPro" id="IPR005123">
    <property type="entry name" value="Oxoglu/Fe-dep_dioxygenase_dom"/>
</dbReference>
<keyword evidence="4" id="KW-1185">Reference proteome</keyword>
<dbReference type="AlphaFoldDB" id="A0A1G8AN61"/>
<evidence type="ECO:0000313" key="3">
    <source>
        <dbReference type="EMBL" id="SDH22329.1"/>
    </source>
</evidence>
<dbReference type="Gene3D" id="2.60.120.620">
    <property type="entry name" value="q2cbj1_9rhob like domain"/>
    <property type="match status" value="1"/>
</dbReference>
<dbReference type="OrthoDB" id="9781972at2"/>
<evidence type="ECO:0000256" key="1">
    <source>
        <dbReference type="RuleBase" id="RU003682"/>
    </source>
</evidence>
<dbReference type="Pfam" id="PF09859">
    <property type="entry name" value="Oxygenase-NA"/>
    <property type="match status" value="1"/>
</dbReference>
<keyword evidence="1" id="KW-0408">Iron</keyword>
<reference evidence="3 4" key="1">
    <citation type="submission" date="2016-10" db="EMBL/GenBank/DDBJ databases">
        <authorList>
            <person name="de Groot N.N."/>
        </authorList>
    </citation>
    <scope>NUCLEOTIDE SEQUENCE [LARGE SCALE GENOMIC DNA]</scope>
    <source>
        <strain evidence="3 4">CGMCC 4.3143</strain>
    </source>
</reference>
<dbReference type="GO" id="GO:0046872">
    <property type="term" value="F:metal ion binding"/>
    <property type="evidence" value="ECO:0007669"/>
    <property type="project" value="UniProtKB-KW"/>
</dbReference>
<proteinExistence type="inferred from homology"/>
<feature type="domain" description="Fe2OG dioxygenase" evidence="2">
    <location>
        <begin position="107"/>
        <end position="220"/>
    </location>
</feature>
<evidence type="ECO:0000259" key="2">
    <source>
        <dbReference type="PROSITE" id="PS51471"/>
    </source>
</evidence>
<keyword evidence="1" id="KW-0479">Metal-binding</keyword>
<dbReference type="RefSeq" id="WP_093089247.1">
    <property type="nucleotide sequence ID" value="NZ_FNBE01000020.1"/>
</dbReference>